<evidence type="ECO:0000313" key="1">
    <source>
        <dbReference type="EMBL" id="CCI87175.1"/>
    </source>
</evidence>
<reference evidence="1 2" key="1">
    <citation type="submission" date="2012-06" db="EMBL/GenBank/DDBJ databases">
        <title>Draft genome sequence of Lactobacillus gigeriorum CRBIP 24.85T, isolated from chicken crop.</title>
        <authorList>
            <person name="Cousin S."/>
            <person name="Ma L."/>
            <person name="Creno S."/>
            <person name="Clermont D."/>
            <person name="Loux V."/>
            <person name="Bizet C."/>
            <person name="Bouchier C."/>
        </authorList>
    </citation>
    <scope>NUCLEOTIDE SEQUENCE [LARGE SCALE GENOMIC DNA]</scope>
    <source>
        <strain evidence="2">CRBIP 24.85T</strain>
    </source>
</reference>
<dbReference type="EMBL" id="CAKC01000059">
    <property type="protein sequence ID" value="CCI87175.1"/>
    <property type="molecule type" value="Genomic_DNA"/>
</dbReference>
<dbReference type="Proteomes" id="UP000009326">
    <property type="component" value="Unassembled WGS sequence"/>
</dbReference>
<evidence type="ECO:0000313" key="2">
    <source>
        <dbReference type="Proteomes" id="UP000009326"/>
    </source>
</evidence>
<protein>
    <submittedName>
        <fullName evidence="1">Uncharacterized protein</fullName>
    </submittedName>
</protein>
<accession>I7K104</accession>
<proteinExistence type="predicted"/>
<dbReference type="AlphaFoldDB" id="I7K104"/>
<organism evidence="1 2">
    <name type="scientific">Lactobacillus gigeriorum DSM 23908 = CRBIP 24.85</name>
    <dbReference type="NCBI Taxonomy" id="1423751"/>
    <lineage>
        <taxon>Bacteria</taxon>
        <taxon>Bacillati</taxon>
        <taxon>Bacillota</taxon>
        <taxon>Bacilli</taxon>
        <taxon>Lactobacillales</taxon>
        <taxon>Lactobacillaceae</taxon>
        <taxon>Lactobacillus</taxon>
    </lineage>
</organism>
<comment type="caution">
    <text evidence="1">The sequence shown here is derived from an EMBL/GenBank/DDBJ whole genome shotgun (WGS) entry which is preliminary data.</text>
</comment>
<gene>
    <name evidence="1" type="ORF">BN52_03185</name>
</gene>
<name>I7K104_9LACO</name>
<sequence>MIILALLSMLILGALAISTVVVPKPQVVPIKVKNKH</sequence>